<reference evidence="3" key="1">
    <citation type="submission" date="2022-10" db="EMBL/GenBank/DDBJ databases">
        <title>Genome assembly of Pristionchus species.</title>
        <authorList>
            <person name="Yoshida K."/>
            <person name="Sommer R.J."/>
        </authorList>
    </citation>
    <scope>NUCLEOTIDE SEQUENCE [LARGE SCALE GENOMIC DNA]</scope>
    <source>
        <strain evidence="3">RS5460</strain>
    </source>
</reference>
<comment type="caution">
    <text evidence="2">The sequence shown here is derived from an EMBL/GenBank/DDBJ whole genome shotgun (WGS) entry which is preliminary data.</text>
</comment>
<keyword evidence="1" id="KW-0472">Membrane</keyword>
<evidence type="ECO:0000313" key="3">
    <source>
        <dbReference type="Proteomes" id="UP001328107"/>
    </source>
</evidence>
<evidence type="ECO:0000256" key="1">
    <source>
        <dbReference type="SAM" id="Phobius"/>
    </source>
</evidence>
<dbReference type="EMBL" id="BTRK01000005">
    <property type="protein sequence ID" value="GMR55108.1"/>
    <property type="molecule type" value="Genomic_DNA"/>
</dbReference>
<name>A0AAN5I7C8_9BILA</name>
<feature type="non-terminal residue" evidence="2">
    <location>
        <position position="1"/>
    </location>
</feature>
<proteinExistence type="predicted"/>
<feature type="non-terminal residue" evidence="2">
    <location>
        <position position="72"/>
    </location>
</feature>
<feature type="transmembrane region" description="Helical" evidence="1">
    <location>
        <begin position="35"/>
        <end position="55"/>
    </location>
</feature>
<dbReference type="Proteomes" id="UP001328107">
    <property type="component" value="Unassembled WGS sequence"/>
</dbReference>
<protein>
    <submittedName>
        <fullName evidence="2">Uncharacterized protein</fullName>
    </submittedName>
</protein>
<keyword evidence="3" id="KW-1185">Reference proteome</keyword>
<keyword evidence="1" id="KW-1133">Transmembrane helix</keyword>
<accession>A0AAN5I7C8</accession>
<keyword evidence="1" id="KW-0812">Transmembrane</keyword>
<dbReference type="AlphaFoldDB" id="A0AAN5I7C8"/>
<evidence type="ECO:0000313" key="2">
    <source>
        <dbReference type="EMBL" id="GMR55108.1"/>
    </source>
</evidence>
<gene>
    <name evidence="2" type="ORF">PMAYCL1PPCAC_25303</name>
</gene>
<sequence length="72" mass="7801">ISRSILHFSHEFSARRGVPRGIAEMGLSPVAQSKSAALGGVALFGVFALIGYFVVKNKRARDNKVCYSSIFN</sequence>
<organism evidence="2 3">
    <name type="scientific">Pristionchus mayeri</name>
    <dbReference type="NCBI Taxonomy" id="1317129"/>
    <lineage>
        <taxon>Eukaryota</taxon>
        <taxon>Metazoa</taxon>
        <taxon>Ecdysozoa</taxon>
        <taxon>Nematoda</taxon>
        <taxon>Chromadorea</taxon>
        <taxon>Rhabditida</taxon>
        <taxon>Rhabditina</taxon>
        <taxon>Diplogasteromorpha</taxon>
        <taxon>Diplogasteroidea</taxon>
        <taxon>Neodiplogasteridae</taxon>
        <taxon>Pristionchus</taxon>
    </lineage>
</organism>